<feature type="domain" description="DUF4910" evidence="3">
    <location>
        <begin position="11"/>
        <end position="351"/>
    </location>
</feature>
<dbReference type="SUPFAM" id="SSF53187">
    <property type="entry name" value="Zn-dependent exopeptidases"/>
    <property type="match status" value="1"/>
</dbReference>
<keyword evidence="4" id="KW-0645">Protease</keyword>
<dbReference type="Gene3D" id="3.40.630.10">
    <property type="entry name" value="Zn peptidases"/>
    <property type="match status" value="1"/>
</dbReference>
<dbReference type="InterPro" id="IPR032622">
    <property type="entry name" value="UCP01524_HTH"/>
</dbReference>
<dbReference type="Gene3D" id="3.50.30.90">
    <property type="match status" value="1"/>
</dbReference>
<feature type="domain" description="DUF2172" evidence="1">
    <location>
        <begin position="62"/>
        <end position="153"/>
    </location>
</feature>
<keyword evidence="5" id="KW-1185">Reference proteome</keyword>
<dbReference type="GO" id="GO:0004177">
    <property type="term" value="F:aminopeptidase activity"/>
    <property type="evidence" value="ECO:0007669"/>
    <property type="project" value="UniProtKB-KW"/>
</dbReference>
<dbReference type="CDD" id="cd05644">
    <property type="entry name" value="M28_like"/>
    <property type="match status" value="1"/>
</dbReference>
<dbReference type="Pfam" id="PF09940">
    <property type="entry name" value="DUF2172"/>
    <property type="match status" value="1"/>
</dbReference>
<dbReference type="InterPro" id="IPR036388">
    <property type="entry name" value="WH-like_DNA-bd_sf"/>
</dbReference>
<dbReference type="Proteomes" id="UP000245934">
    <property type="component" value="Unassembled WGS sequence"/>
</dbReference>
<dbReference type="Gene3D" id="1.10.10.10">
    <property type="entry name" value="Winged helix-like DNA-binding domain superfamily/Winged helix DNA-binding domain"/>
    <property type="match status" value="1"/>
</dbReference>
<gene>
    <name evidence="4" type="ORF">DLD82_17260</name>
</gene>
<evidence type="ECO:0000313" key="4">
    <source>
        <dbReference type="EMBL" id="PWR69621.1"/>
    </source>
</evidence>
<evidence type="ECO:0000259" key="3">
    <source>
        <dbReference type="Pfam" id="PF16254"/>
    </source>
</evidence>
<dbReference type="RefSeq" id="WP_109942380.1">
    <property type="nucleotide sequence ID" value="NZ_CP176366.1"/>
</dbReference>
<dbReference type="Pfam" id="PF16221">
    <property type="entry name" value="HTH_47"/>
    <property type="match status" value="1"/>
</dbReference>
<organism evidence="4 5">
    <name type="scientific">Methanospirillum stamsii</name>
    <dbReference type="NCBI Taxonomy" id="1277351"/>
    <lineage>
        <taxon>Archaea</taxon>
        <taxon>Methanobacteriati</taxon>
        <taxon>Methanobacteriota</taxon>
        <taxon>Stenosarchaea group</taxon>
        <taxon>Methanomicrobia</taxon>
        <taxon>Methanomicrobiales</taxon>
        <taxon>Methanospirillaceae</taxon>
        <taxon>Methanospirillum</taxon>
    </lineage>
</organism>
<comment type="caution">
    <text evidence="4">The sequence shown here is derived from an EMBL/GenBank/DDBJ whole genome shotgun (WGS) entry which is preliminary data.</text>
</comment>
<protein>
    <submittedName>
        <fullName evidence="4">Aminopeptidase</fullName>
    </submittedName>
</protein>
<dbReference type="OrthoDB" id="350941at2157"/>
<accession>A0A2V2N2D6</accession>
<sequence>MTLNDVGQEMYNLCHSLFPICRSITGDGVRQTLKNIKEHIPEIIIHEVPTGTRVFDWVVPREWNIRDAYILDPDGQKIIDFTESNLHVVGYSVPVNKTVSLKELQNHLYSIPDQPDAIPYITSYYAERWGFCLSEIQRRLLKPGDYHVVIDSTLTDGSLTYGELLIPGESSKEVFLSTYICHPSMANNELSGPVVTTYLSKWLLSLMNRKYSYRIVFIPETIGSITYLSRNLDHIKQKTIAGFNVTCIGDNKAYSYLPSREGSTLADRVALHVLKYLHPDFVQYSYLERGSDERQYCSPGVDLPVASVMRTKYGRYPEYHTSLDDLSLVSPEGLAGGYEVLRTCLECIERNEILETTLLCEPQLGRRGLYPTLSTKDGGKQVRNMMNLIAFCDGMNDLIQIAEKINVPIWDLFDIVERLKQEGVLKTVSPDF</sequence>
<evidence type="ECO:0000259" key="1">
    <source>
        <dbReference type="Pfam" id="PF09940"/>
    </source>
</evidence>
<evidence type="ECO:0000313" key="5">
    <source>
        <dbReference type="Proteomes" id="UP000245934"/>
    </source>
</evidence>
<dbReference type="AlphaFoldDB" id="A0A2V2N2D6"/>
<dbReference type="EMBL" id="QGMZ01000058">
    <property type="protein sequence ID" value="PWR69621.1"/>
    <property type="molecule type" value="Genomic_DNA"/>
</dbReference>
<keyword evidence="4" id="KW-0031">Aminopeptidase</keyword>
<dbReference type="InterPro" id="IPR032589">
    <property type="entry name" value="DUF4910"/>
</dbReference>
<proteinExistence type="predicted"/>
<dbReference type="Pfam" id="PF16254">
    <property type="entry name" value="DUF4910"/>
    <property type="match status" value="1"/>
</dbReference>
<dbReference type="PIRSF" id="PIRSF015244">
    <property type="entry name" value="UCP015244"/>
    <property type="match status" value="1"/>
</dbReference>
<evidence type="ECO:0000259" key="2">
    <source>
        <dbReference type="Pfam" id="PF16221"/>
    </source>
</evidence>
<feature type="domain" description="UCP01524 winged helix-turn-helix" evidence="2">
    <location>
        <begin position="356"/>
        <end position="426"/>
    </location>
</feature>
<dbReference type="InterPro" id="IPR012353">
    <property type="entry name" value="UCP015244"/>
</dbReference>
<keyword evidence="4" id="KW-0378">Hydrolase</keyword>
<dbReference type="GeneID" id="97609329"/>
<reference evidence="4 5" key="1">
    <citation type="submission" date="2018-05" db="EMBL/GenBank/DDBJ databases">
        <title>Draft genome of Methanospirillum stamsii Pt1.</title>
        <authorList>
            <person name="Dueholm M.S."/>
            <person name="Nielsen P.H."/>
            <person name="Bakmann L.F."/>
            <person name="Otzen D.E."/>
        </authorList>
    </citation>
    <scope>NUCLEOTIDE SEQUENCE [LARGE SCALE GENOMIC DNA]</scope>
    <source>
        <strain evidence="4 5">Pt1</strain>
    </source>
</reference>
<dbReference type="InterPro" id="IPR032610">
    <property type="entry name" value="DUF2172"/>
</dbReference>
<name>A0A2V2N2D6_9EURY</name>